<comment type="caution">
    <text evidence="1">The sequence shown here is derived from an EMBL/GenBank/DDBJ whole genome shotgun (WGS) entry which is preliminary data.</text>
</comment>
<evidence type="ECO:0000313" key="2">
    <source>
        <dbReference type="Proteomes" id="UP000821853"/>
    </source>
</evidence>
<proteinExistence type="predicted"/>
<name>A0A9J6H6I2_HAELO</name>
<dbReference type="AlphaFoldDB" id="A0A9J6H6I2"/>
<dbReference type="VEuPathDB" id="VectorBase:HLOH_047237"/>
<dbReference type="OrthoDB" id="6511285at2759"/>
<dbReference type="EMBL" id="JABSTR010000182">
    <property type="protein sequence ID" value="KAH9382688.1"/>
    <property type="molecule type" value="Genomic_DNA"/>
</dbReference>
<evidence type="ECO:0000313" key="1">
    <source>
        <dbReference type="EMBL" id="KAH9382688.1"/>
    </source>
</evidence>
<keyword evidence="2" id="KW-1185">Reference proteome</keyword>
<accession>A0A9J6H6I2</accession>
<reference evidence="1 2" key="1">
    <citation type="journal article" date="2020" name="Cell">
        <title>Large-Scale Comparative Analyses of Tick Genomes Elucidate Their Genetic Diversity and Vector Capacities.</title>
        <authorList>
            <consortium name="Tick Genome and Microbiome Consortium (TIGMIC)"/>
            <person name="Jia N."/>
            <person name="Wang J."/>
            <person name="Shi W."/>
            <person name="Du L."/>
            <person name="Sun Y."/>
            <person name="Zhan W."/>
            <person name="Jiang J.F."/>
            <person name="Wang Q."/>
            <person name="Zhang B."/>
            <person name="Ji P."/>
            <person name="Bell-Sakyi L."/>
            <person name="Cui X.M."/>
            <person name="Yuan T.T."/>
            <person name="Jiang B.G."/>
            <person name="Yang W.F."/>
            <person name="Lam T.T."/>
            <person name="Chang Q.C."/>
            <person name="Ding S.J."/>
            <person name="Wang X.J."/>
            <person name="Zhu J.G."/>
            <person name="Ruan X.D."/>
            <person name="Zhao L."/>
            <person name="Wei J.T."/>
            <person name="Ye R.Z."/>
            <person name="Que T.C."/>
            <person name="Du C.H."/>
            <person name="Zhou Y.H."/>
            <person name="Cheng J.X."/>
            <person name="Dai P.F."/>
            <person name="Guo W.B."/>
            <person name="Han X.H."/>
            <person name="Huang E.J."/>
            <person name="Li L.F."/>
            <person name="Wei W."/>
            <person name="Gao Y.C."/>
            <person name="Liu J.Z."/>
            <person name="Shao H.Z."/>
            <person name="Wang X."/>
            <person name="Wang C.C."/>
            <person name="Yang T.C."/>
            <person name="Huo Q.B."/>
            <person name="Li W."/>
            <person name="Chen H.Y."/>
            <person name="Chen S.E."/>
            <person name="Zhou L.G."/>
            <person name="Ni X.B."/>
            <person name="Tian J.H."/>
            <person name="Sheng Y."/>
            <person name="Liu T."/>
            <person name="Pan Y.S."/>
            <person name="Xia L.Y."/>
            <person name="Li J."/>
            <person name="Zhao F."/>
            <person name="Cao W.C."/>
        </authorList>
    </citation>
    <scope>NUCLEOTIDE SEQUENCE [LARGE SCALE GENOMIC DNA]</scope>
    <source>
        <strain evidence="1">HaeL-2018</strain>
    </source>
</reference>
<dbReference type="Proteomes" id="UP000821853">
    <property type="component" value="Unassembled WGS sequence"/>
</dbReference>
<organism evidence="1 2">
    <name type="scientific">Haemaphysalis longicornis</name>
    <name type="common">Bush tick</name>
    <dbReference type="NCBI Taxonomy" id="44386"/>
    <lineage>
        <taxon>Eukaryota</taxon>
        <taxon>Metazoa</taxon>
        <taxon>Ecdysozoa</taxon>
        <taxon>Arthropoda</taxon>
        <taxon>Chelicerata</taxon>
        <taxon>Arachnida</taxon>
        <taxon>Acari</taxon>
        <taxon>Parasitiformes</taxon>
        <taxon>Ixodida</taxon>
        <taxon>Ixodoidea</taxon>
        <taxon>Ixodidae</taxon>
        <taxon>Haemaphysalinae</taxon>
        <taxon>Haemaphysalis</taxon>
    </lineage>
</organism>
<protein>
    <submittedName>
        <fullName evidence="1">Uncharacterized protein</fullName>
    </submittedName>
</protein>
<sequence>MHVLRDMYNDTRNYVYLIFLAAVLHNVKRVNLLFQSQTADPLKLFQELENLYIAVLKRILKPAVLRSNSNSDLLSLDLKNMESIFLDSVQADLEAAFSERLSASGLPAQEQTCIKERCFNFLQKMATQLQTRIPNATPAFRRHQAISPETVRAQCLPGNLQLAVVPLWRA</sequence>
<gene>
    <name evidence="1" type="ORF">HPB48_023244</name>
</gene>